<keyword evidence="1" id="KW-0677">Repeat</keyword>
<reference evidence="4" key="1">
    <citation type="submission" date="2022-12" db="EMBL/GenBank/DDBJ databases">
        <title>Reference genome sequencing for broad-spectrum identification of bacterial and archaeal isolates by mass spectrometry.</title>
        <authorList>
            <person name="Sekiguchi Y."/>
            <person name="Tourlousse D.M."/>
        </authorList>
    </citation>
    <scope>NUCLEOTIDE SEQUENCE</scope>
    <source>
        <strain evidence="4">H2</strain>
    </source>
</reference>
<name>A0A9W6LBV6_9BACT</name>
<protein>
    <recommendedName>
        <fullName evidence="6">Tetratricopeptide repeat protein</fullName>
    </recommendedName>
</protein>
<feature type="repeat" description="TPR" evidence="3">
    <location>
        <begin position="326"/>
        <end position="359"/>
    </location>
</feature>
<dbReference type="InterPro" id="IPR011990">
    <property type="entry name" value="TPR-like_helical_dom_sf"/>
</dbReference>
<dbReference type="Gene3D" id="1.25.40.10">
    <property type="entry name" value="Tetratricopeptide repeat domain"/>
    <property type="match status" value="2"/>
</dbReference>
<keyword evidence="2 3" id="KW-0802">TPR repeat</keyword>
<evidence type="ECO:0000313" key="5">
    <source>
        <dbReference type="Proteomes" id="UP001144352"/>
    </source>
</evidence>
<dbReference type="Gene3D" id="3.40.50.1460">
    <property type="match status" value="1"/>
</dbReference>
<dbReference type="Gene3D" id="2.30.42.10">
    <property type="match status" value="1"/>
</dbReference>
<dbReference type="SMART" id="SM00028">
    <property type="entry name" value="TPR"/>
    <property type="match status" value="3"/>
</dbReference>
<evidence type="ECO:0000256" key="2">
    <source>
        <dbReference type="ARBA" id="ARBA00022803"/>
    </source>
</evidence>
<evidence type="ECO:0000313" key="4">
    <source>
        <dbReference type="EMBL" id="GLI36871.1"/>
    </source>
</evidence>
<evidence type="ECO:0000256" key="3">
    <source>
        <dbReference type="PROSITE-ProRule" id="PRU00339"/>
    </source>
</evidence>
<dbReference type="RefSeq" id="WP_214187218.1">
    <property type="nucleotide sequence ID" value="NZ_BSDS01000001.1"/>
</dbReference>
<organism evidence="4 5">
    <name type="scientific">Geobacter hydrogenophilus</name>
    <dbReference type="NCBI Taxonomy" id="40983"/>
    <lineage>
        <taxon>Bacteria</taxon>
        <taxon>Pseudomonadati</taxon>
        <taxon>Thermodesulfobacteriota</taxon>
        <taxon>Desulfuromonadia</taxon>
        <taxon>Geobacterales</taxon>
        <taxon>Geobacteraceae</taxon>
        <taxon>Geobacter</taxon>
    </lineage>
</organism>
<dbReference type="Pfam" id="PF13424">
    <property type="entry name" value="TPR_12"/>
    <property type="match status" value="1"/>
</dbReference>
<dbReference type="PROSITE" id="PS50005">
    <property type="entry name" value="TPR"/>
    <property type="match status" value="1"/>
</dbReference>
<dbReference type="PANTHER" id="PTHR45641">
    <property type="entry name" value="TETRATRICOPEPTIDE REPEAT PROTEIN (AFU_ORTHOLOGUE AFUA_6G03870)"/>
    <property type="match status" value="1"/>
</dbReference>
<dbReference type="PANTHER" id="PTHR45641:SF19">
    <property type="entry name" value="NEPHROCYSTIN-3"/>
    <property type="match status" value="1"/>
</dbReference>
<dbReference type="Proteomes" id="UP001144352">
    <property type="component" value="Unassembled WGS sequence"/>
</dbReference>
<keyword evidence="5" id="KW-1185">Reference proteome</keyword>
<comment type="caution">
    <text evidence="4">The sequence shown here is derived from an EMBL/GenBank/DDBJ whole genome shotgun (WGS) entry which is preliminary data.</text>
</comment>
<evidence type="ECO:0008006" key="6">
    <source>
        <dbReference type="Google" id="ProtNLM"/>
    </source>
</evidence>
<proteinExistence type="predicted"/>
<dbReference type="SUPFAM" id="SSF48452">
    <property type="entry name" value="TPR-like"/>
    <property type="match status" value="1"/>
</dbReference>
<dbReference type="InterPro" id="IPR019734">
    <property type="entry name" value="TPR_rpt"/>
</dbReference>
<evidence type="ECO:0000256" key="1">
    <source>
        <dbReference type="ARBA" id="ARBA00022737"/>
    </source>
</evidence>
<accession>A0A9W6LBV6</accession>
<dbReference type="EMBL" id="BSDS01000001">
    <property type="protein sequence ID" value="GLI36871.1"/>
    <property type="molecule type" value="Genomic_DNA"/>
</dbReference>
<dbReference type="InterPro" id="IPR036034">
    <property type="entry name" value="PDZ_sf"/>
</dbReference>
<gene>
    <name evidence="4" type="ORF">GHYDROH2_03720</name>
</gene>
<sequence length="1426" mass="158855">MESSRAIRYLLIIILLFYCSAKLQAAPVLYKGSLEVKAISGGACPGKEAGKAVELELVLDQGATGVTGYFSGTDIATGQFSGKDAGSLAVVYPFAEQELAEGHRLKLSLNGDSASGTLQERHLAATVDNCNYDLAELKLAISGDDAAGAWKKADARFNAQLARSQGLSFYRQEKHVEAIPLFEKALGLREAVEGKGAEMVAYYLLPLAKATYRSGDHDKAISLLEGRLPDFSASGQRVEIVSTLAGFIHDKQARYVAYNKYRKALTSMNAAMAGISLENNDAAVETLAKLAEFNSAMGNYDTAEQYYEQGERILSQGSTKDRKTYAEYLARRAAHYERYRKFDDAERLYQQALTVSSDDRKSEYAEALVELYVNRGDTASAALRCRDYISLIKNKYDVETWLQGYCSSTGGDSKDKGKSGEGRNGKYSQEYQCNKSKEEYSLDLSEYGEIDAVSRRIAHCYLEAGKLPEHPLTDSYPELFVLADDKSFPENYIELFTNRKDKIELLENIFDLSISVSEERRGNIEEALGNINRIVKHAIYIKYIGKYITTRNLLLLDSMALNSTLDLNQDDGDMIDIVSLFAGITRASGNIDRADKLVRDAYSRLMNLNEKQQLMLAFNLFVTSLERHDYRTAISVMQNHDLYRLKNYLNAEDLITYGWALDGYQYADIFRVVYKNDKITPYMKDLFANPASRYRIIEDLCAKVEPKLIFERCSGNAGATGSGQIALEFEKNRFKVCRNGVAILANTTNEDIVAATVNDAGYKVSTRLADYIYTTHGILLRKNYKATLGIKYDSRNYVVKEFLFGDVENTSELKVGDRLKRIGDLEITSTTTQRNFSGYVSQIPPGQVIPMLVERNGETLRIKFTVSSAQRLANVPALRVNPQALVTGDVVYSGNVLTLYDTENLDSANVKLDELSTITRIFVAKSKIAATDEKSVCSLDVSAPERRTCHLLLDNEVPLAIAGTSEFVVYDRARMVLKYYDLLDFKSFCEQEVKQFGISKTPLSVITVIGTRILYKHNEQHRYYFVDKATGGKWRIRGRIVAVYDDETISTYDNEHFTYTKAGASLPVTLDNVVKAGISEKHLFFVTSSGELFLYEKNGKQIYHGYDYGHLQSVQSKNDRIYLYLSGNVVRVLHSASAAAATGGNPVLAYSIKFFDGGGWAVATPEGRFDTNDIEGIKDLHWVLPDDPLTPLPLEVFMKEYYEPRLLPRILNGDTFKPVKNLMTLNRVLPTVAITSVTREGEGDTVSVTVAVYGQKRKIGERERETGAADLKLFRAGQLVGFQEGRIDLDRDGKGTVTFTDIRLPRTAGIKEVEFSAYAFNDDGVKSLTNRSAFAMPVDITPVRGKAYLVTIGVNRYQNSAWNLQYAASDAQKIRQSLENRVPGANPYADIVPITLADEQATKGNIQAVFDLLAGKQVSQQVSMGT</sequence>